<evidence type="ECO:0008006" key="3">
    <source>
        <dbReference type="Google" id="ProtNLM"/>
    </source>
</evidence>
<name>A0A0S4TPX5_RALSL</name>
<evidence type="ECO:0000313" key="2">
    <source>
        <dbReference type="EMBL" id="CUV11893.1"/>
    </source>
</evidence>
<gene>
    <name evidence="2" type="ORF">RUN39_v1_260040</name>
</gene>
<sequence>MPATKDVAQSPDVARRKRLIGICLCLIGALGMAFFIHRTPENSDSIFATVRWASGTMISTIIAFAGLPGLFNGGLKSPHLKIIDLVWVLGSAVAIVFAVIQVSQFSAEETRSRLAKNIETARTSAKENAAIAYKEQCSQPSGLTAGQCESLRRIGISLSVGGYLSPTAVDALCPLPINPLNRPPAFGPALAEACIQAAYVARTAEEPVMKDLPNVDDWKFNSRLWPIFMISLVALRVMKSVAEVFWKVP</sequence>
<dbReference type="AlphaFoldDB" id="A0A0S4TPX5"/>
<keyword evidence="1" id="KW-1133">Transmembrane helix</keyword>
<keyword evidence="1" id="KW-0472">Membrane</keyword>
<keyword evidence="1" id="KW-0812">Transmembrane</keyword>
<organism evidence="2">
    <name type="scientific">Ralstonia solanacearum</name>
    <name type="common">Pseudomonas solanacearum</name>
    <dbReference type="NCBI Taxonomy" id="305"/>
    <lineage>
        <taxon>Bacteria</taxon>
        <taxon>Pseudomonadati</taxon>
        <taxon>Pseudomonadota</taxon>
        <taxon>Betaproteobacteria</taxon>
        <taxon>Burkholderiales</taxon>
        <taxon>Burkholderiaceae</taxon>
        <taxon>Ralstonia</taxon>
        <taxon>Ralstonia solanacearum species complex</taxon>
    </lineage>
</organism>
<feature type="transmembrane region" description="Helical" evidence="1">
    <location>
        <begin position="19"/>
        <end position="37"/>
    </location>
</feature>
<protein>
    <recommendedName>
        <fullName evidence="3">Transmembrane protein</fullName>
    </recommendedName>
</protein>
<reference evidence="2" key="1">
    <citation type="submission" date="2015-10" db="EMBL/GenBank/DDBJ databases">
        <authorList>
            <person name="Gilbert D.G."/>
        </authorList>
    </citation>
    <scope>NUCLEOTIDE SEQUENCE</scope>
    <source>
        <strain evidence="2">Phyl III-seqv23</strain>
    </source>
</reference>
<feature type="transmembrane region" description="Helical" evidence="1">
    <location>
        <begin position="49"/>
        <end position="70"/>
    </location>
</feature>
<feature type="transmembrane region" description="Helical" evidence="1">
    <location>
        <begin position="82"/>
        <end position="102"/>
    </location>
</feature>
<dbReference type="EMBL" id="LN899819">
    <property type="protein sequence ID" value="CUV11893.1"/>
    <property type="molecule type" value="Genomic_DNA"/>
</dbReference>
<proteinExistence type="predicted"/>
<accession>A0A0S4TPX5</accession>
<evidence type="ECO:0000256" key="1">
    <source>
        <dbReference type="SAM" id="Phobius"/>
    </source>
</evidence>